<dbReference type="GO" id="GO:0016616">
    <property type="term" value="F:oxidoreductase activity, acting on the CH-OH group of donors, NAD or NADP as acceptor"/>
    <property type="evidence" value="ECO:0007669"/>
    <property type="project" value="TreeGrafter"/>
</dbReference>
<dbReference type="PRINTS" id="PR00080">
    <property type="entry name" value="SDRFAMILY"/>
</dbReference>
<dbReference type="PANTHER" id="PTHR42760:SF105">
    <property type="entry name" value="SORBITOL-6-PHOSPHATE 2-DEHYDROGENASE"/>
    <property type="match status" value="1"/>
</dbReference>
<dbReference type="Proteomes" id="UP000824150">
    <property type="component" value="Unassembled WGS sequence"/>
</dbReference>
<dbReference type="PROSITE" id="PS00061">
    <property type="entry name" value="ADH_SHORT"/>
    <property type="match status" value="1"/>
</dbReference>
<proteinExistence type="inferred from homology"/>
<accession>A0A9E2KPQ4</accession>
<evidence type="ECO:0000313" key="3">
    <source>
        <dbReference type="Proteomes" id="UP000824150"/>
    </source>
</evidence>
<dbReference type="InterPro" id="IPR002347">
    <property type="entry name" value="SDR_fam"/>
</dbReference>
<dbReference type="PANTHER" id="PTHR42760">
    <property type="entry name" value="SHORT-CHAIN DEHYDROGENASES/REDUCTASES FAMILY MEMBER"/>
    <property type="match status" value="1"/>
</dbReference>
<comment type="caution">
    <text evidence="2">The sequence shown here is derived from an EMBL/GenBank/DDBJ whole genome shotgun (WGS) entry which is preliminary data.</text>
</comment>
<dbReference type="PRINTS" id="PR00081">
    <property type="entry name" value="GDHRDH"/>
</dbReference>
<gene>
    <name evidence="2" type="ORF">IAA31_07110</name>
</gene>
<sequence length="265" mass="28797">MMQRFVGSTVAVTGACRGIGRGIAERFAQEGADVIISDMSEAVTETAREIADKYKVKAQGLVVDVTNEEQVVGMYDMIAKDYGKLDVSVQNAGIITIQHFDKMSVAEFSKVVNVDAIGVWLCAREAAKIMVKQNKGRIINSSSGQGRKGFIYTPHYACAKMGVIGITQSLAIELAPHNITVNAFCPGIIVTNMWDYNDKVWGEMLSTPEKQYKKGELMQEWVNGIPLKRAGVPADVANVIAFLASEDAAYVTGQTINIDGGMFMN</sequence>
<dbReference type="AlphaFoldDB" id="A0A9E2KPQ4"/>
<dbReference type="EMBL" id="JAHLFG010000077">
    <property type="protein sequence ID" value="MBU3827242.1"/>
    <property type="molecule type" value="Genomic_DNA"/>
</dbReference>
<comment type="similarity">
    <text evidence="1">Belongs to the short-chain dehydrogenases/reductases (SDR) family.</text>
</comment>
<protein>
    <submittedName>
        <fullName evidence="2">SDR family oxidoreductase</fullName>
    </submittedName>
</protein>
<dbReference type="SUPFAM" id="SSF51735">
    <property type="entry name" value="NAD(P)-binding Rossmann-fold domains"/>
    <property type="match status" value="1"/>
</dbReference>
<reference evidence="2" key="2">
    <citation type="submission" date="2021-04" db="EMBL/GenBank/DDBJ databases">
        <authorList>
            <person name="Gilroy R."/>
        </authorList>
    </citation>
    <scope>NUCLEOTIDE SEQUENCE</scope>
    <source>
        <strain evidence="2">687</strain>
    </source>
</reference>
<evidence type="ECO:0000256" key="1">
    <source>
        <dbReference type="ARBA" id="ARBA00006484"/>
    </source>
</evidence>
<dbReference type="InterPro" id="IPR020904">
    <property type="entry name" value="Sc_DH/Rdtase_CS"/>
</dbReference>
<reference evidence="2" key="1">
    <citation type="journal article" date="2021" name="PeerJ">
        <title>Extensive microbial diversity within the chicken gut microbiome revealed by metagenomics and culture.</title>
        <authorList>
            <person name="Gilroy R."/>
            <person name="Ravi A."/>
            <person name="Getino M."/>
            <person name="Pursley I."/>
            <person name="Horton D.L."/>
            <person name="Alikhan N.F."/>
            <person name="Baker D."/>
            <person name="Gharbi K."/>
            <person name="Hall N."/>
            <person name="Watson M."/>
            <person name="Adriaenssens E.M."/>
            <person name="Foster-Nyarko E."/>
            <person name="Jarju S."/>
            <person name="Secka A."/>
            <person name="Antonio M."/>
            <person name="Oren A."/>
            <person name="Chaudhuri R.R."/>
            <person name="La Ragione R."/>
            <person name="Hildebrand F."/>
            <person name="Pallen M.J."/>
        </authorList>
    </citation>
    <scope>NUCLEOTIDE SEQUENCE</scope>
    <source>
        <strain evidence="2">687</strain>
    </source>
</reference>
<organism evidence="2 3">
    <name type="scientific">Candidatus Anaerobiospirillum merdipullorum</name>
    <dbReference type="NCBI Taxonomy" id="2838450"/>
    <lineage>
        <taxon>Bacteria</taxon>
        <taxon>Pseudomonadati</taxon>
        <taxon>Pseudomonadota</taxon>
        <taxon>Gammaproteobacteria</taxon>
        <taxon>Aeromonadales</taxon>
        <taxon>Succinivibrionaceae</taxon>
        <taxon>Anaerobiospirillum</taxon>
    </lineage>
</organism>
<dbReference type="Pfam" id="PF13561">
    <property type="entry name" value="adh_short_C2"/>
    <property type="match status" value="1"/>
</dbReference>
<name>A0A9E2KPQ4_9GAMM</name>
<dbReference type="Gene3D" id="3.40.50.720">
    <property type="entry name" value="NAD(P)-binding Rossmann-like Domain"/>
    <property type="match status" value="1"/>
</dbReference>
<dbReference type="PROSITE" id="PS51257">
    <property type="entry name" value="PROKAR_LIPOPROTEIN"/>
    <property type="match status" value="1"/>
</dbReference>
<evidence type="ECO:0000313" key="2">
    <source>
        <dbReference type="EMBL" id="MBU3827242.1"/>
    </source>
</evidence>
<dbReference type="InterPro" id="IPR036291">
    <property type="entry name" value="NAD(P)-bd_dom_sf"/>
</dbReference>
<dbReference type="FunFam" id="3.40.50.720:FF:000084">
    <property type="entry name" value="Short-chain dehydrogenase reductase"/>
    <property type="match status" value="1"/>
</dbReference>